<name>A0A8H7BE60_9FUNG</name>
<gene>
    <name evidence="2" type="ORF">EC973_007227</name>
</gene>
<evidence type="ECO:0000313" key="2">
    <source>
        <dbReference type="EMBL" id="KAF7720596.1"/>
    </source>
</evidence>
<evidence type="ECO:0000313" key="3">
    <source>
        <dbReference type="Proteomes" id="UP000605846"/>
    </source>
</evidence>
<dbReference type="AlphaFoldDB" id="A0A8H7BE60"/>
<protein>
    <submittedName>
        <fullName evidence="2">Uncharacterized protein</fullName>
    </submittedName>
</protein>
<accession>A0A8H7BE60</accession>
<keyword evidence="3" id="KW-1185">Reference proteome</keyword>
<evidence type="ECO:0000256" key="1">
    <source>
        <dbReference type="SAM" id="MobiDB-lite"/>
    </source>
</evidence>
<dbReference type="OrthoDB" id="2255497at2759"/>
<comment type="caution">
    <text evidence="2">The sequence shown here is derived from an EMBL/GenBank/DDBJ whole genome shotgun (WGS) entry which is preliminary data.</text>
</comment>
<dbReference type="EMBL" id="JABAYA010000503">
    <property type="protein sequence ID" value="KAF7720596.1"/>
    <property type="molecule type" value="Genomic_DNA"/>
</dbReference>
<sequence>MPTRPIPHGVRKSFSFSKKECETLKVHEAFADLTVPNWNSYETMVNQLLGRQNYGARTTDEARSILIKSFRSIKEKRQDYYSLCSFCKELVGYYKTSACKQAFERFYNQQVNLCKEQDEAGHIGDLAGAKLVTIGAIKAKLAIDKKANDLAKVVSSSTSEDTDGVEEIEQLLTKTEPDSLATKIKHEAFKLYKSYTHGKELSSNELHWMKCESIVNKFNAKYVVLPKPLTSSMNRTWDTVVALVEQTNGVAKSKQYLKQIATNDRETERMIDVIHLILDTFDKNEFILNEDNIEKVTESDFVVNVWGPLLKAIADVHGVIRMKSGESMNGYSTTSKKRTYNQSKGGSFKIDVRLLYDSKYLEHDLLAGEVGKDGNAEKIDHDLGKLLREAKDILDSSLQTMTKGLDKKPNGWFLHIDGLQGHLGTVHLASPGLYVAILQSKIRFPHNLSSIGNFKPCLEALMTIMSDVERRADLIRKSIDLIDDRRRSFGKKINRQDNNPIPAAPLSAHTRPTYYSPPHNDFRLAKLPFDLFGIVSQEHHDSVDSDQDTNDTITTEADKFGWMRCISGYYNIYTKTYSDTDPYIV</sequence>
<dbReference type="Proteomes" id="UP000605846">
    <property type="component" value="Unassembled WGS sequence"/>
</dbReference>
<feature type="region of interest" description="Disordered" evidence="1">
    <location>
        <begin position="492"/>
        <end position="512"/>
    </location>
</feature>
<reference evidence="2" key="1">
    <citation type="submission" date="2020-01" db="EMBL/GenBank/DDBJ databases">
        <title>Genome Sequencing of Three Apophysomyces-Like Fungal Strains Confirms a Novel Fungal Genus in the Mucoromycota with divergent Burkholderia-like Endosymbiotic Bacteria.</title>
        <authorList>
            <person name="Stajich J.E."/>
            <person name="Macias A.M."/>
            <person name="Carter-House D."/>
            <person name="Lovett B."/>
            <person name="Kasson L.R."/>
            <person name="Berry K."/>
            <person name="Grigoriev I."/>
            <person name="Chang Y."/>
            <person name="Spatafora J."/>
            <person name="Kasson M.T."/>
        </authorList>
    </citation>
    <scope>NUCLEOTIDE SEQUENCE</scope>
    <source>
        <strain evidence="2">NRRL A-21654</strain>
    </source>
</reference>
<organism evidence="2 3">
    <name type="scientific">Apophysomyces ossiformis</name>
    <dbReference type="NCBI Taxonomy" id="679940"/>
    <lineage>
        <taxon>Eukaryota</taxon>
        <taxon>Fungi</taxon>
        <taxon>Fungi incertae sedis</taxon>
        <taxon>Mucoromycota</taxon>
        <taxon>Mucoromycotina</taxon>
        <taxon>Mucoromycetes</taxon>
        <taxon>Mucorales</taxon>
        <taxon>Mucorineae</taxon>
        <taxon>Mucoraceae</taxon>
        <taxon>Apophysomyces</taxon>
    </lineage>
</organism>
<proteinExistence type="predicted"/>